<keyword evidence="3" id="KW-1185">Reference proteome</keyword>
<dbReference type="Pfam" id="PF25310">
    <property type="entry name" value="VG15"/>
    <property type="match status" value="1"/>
</dbReference>
<dbReference type="OrthoDB" id="3194844at2"/>
<dbReference type="InterPro" id="IPR057369">
    <property type="entry name" value="VG15"/>
</dbReference>
<sequence length="449" mass="51605">MELNDLQVPENRREELERQLDAAYDRYKRELAKLQRNGAADIGSIWDDDFTFPDAESRIEEARAMLERYSDRAGQLASDYYDSIRELWGKYSGVELPEFDRGDMLDPNRVVWQLAGGFNQTDYPGLHYQDVIPGADGEVHNKYGKSIEELWPKTDDMAGYQSYIARLVMSAGRLTLMDTIGRDPTQPRWARVPNGPTCEFCVMLASRGWVYWTEDSARLGGSFHNGNCDCSVVPSWGAQKLKGYDPDRLYEQYQQCADTAARLTTREEYRKYEASFIPKADKDKPLEYKEWKRNRILAEMRTRDRQWLYDGTPTPITYLKTREDIAKNEPRDLFAIDSLSANGFALTTRSEDAPVGYSNIDLEIGGLIWEIKSPNNGNVRCVESNLRKAKRQFAQAYPNPLSVVRVVFNGKYLALDDEWLAGELLRRANQHGIDEVLQVRKDGTILRIK</sequence>
<protein>
    <submittedName>
        <fullName evidence="2">Phage protein</fullName>
    </submittedName>
</protein>
<reference evidence="2 3" key="1">
    <citation type="submission" date="2017-05" db="EMBL/GenBank/DDBJ databases">
        <title>Bifidobacterium vansinderenii sp. nov.</title>
        <authorList>
            <person name="Lugli G.A."/>
            <person name="Duranti S."/>
            <person name="Mangifesta M."/>
        </authorList>
    </citation>
    <scope>NUCLEOTIDE SEQUENCE [LARGE SCALE GENOMIC DNA]</scope>
    <source>
        <strain evidence="2 3">Tam10B</strain>
    </source>
</reference>
<proteinExistence type="predicted"/>
<evidence type="ECO:0000256" key="1">
    <source>
        <dbReference type="SAM" id="Coils"/>
    </source>
</evidence>
<evidence type="ECO:0000313" key="2">
    <source>
        <dbReference type="EMBL" id="OXN01649.1"/>
    </source>
</evidence>
<dbReference type="AlphaFoldDB" id="A0A229W1B2"/>
<feature type="coiled-coil region" evidence="1">
    <location>
        <begin position="6"/>
        <end position="79"/>
    </location>
</feature>
<comment type="caution">
    <text evidence="2">The sequence shown here is derived from an EMBL/GenBank/DDBJ whole genome shotgun (WGS) entry which is preliminary data.</text>
</comment>
<dbReference type="RefSeq" id="WP_093959317.1">
    <property type="nucleotide sequence ID" value="NZ_NEWD01000002.1"/>
</dbReference>
<organism evidence="2 3">
    <name type="scientific">Bifidobacterium vansinderenii</name>
    <dbReference type="NCBI Taxonomy" id="1984871"/>
    <lineage>
        <taxon>Bacteria</taxon>
        <taxon>Bacillati</taxon>
        <taxon>Actinomycetota</taxon>
        <taxon>Actinomycetes</taxon>
        <taxon>Bifidobacteriales</taxon>
        <taxon>Bifidobacteriaceae</taxon>
        <taxon>Bifidobacterium</taxon>
    </lineage>
</organism>
<gene>
    <name evidence="2" type="ORF">Tam10B_0091</name>
</gene>
<dbReference type="Proteomes" id="UP000215433">
    <property type="component" value="Unassembled WGS sequence"/>
</dbReference>
<dbReference type="EMBL" id="NEWD01000002">
    <property type="protein sequence ID" value="OXN01649.1"/>
    <property type="molecule type" value="Genomic_DNA"/>
</dbReference>
<evidence type="ECO:0000313" key="3">
    <source>
        <dbReference type="Proteomes" id="UP000215433"/>
    </source>
</evidence>
<accession>A0A229W1B2</accession>
<dbReference type="Gene3D" id="3.40.1350.120">
    <property type="match status" value="1"/>
</dbReference>
<keyword evidence="1" id="KW-0175">Coiled coil</keyword>
<name>A0A229W1B2_9BIFI</name>